<evidence type="ECO:0000313" key="6">
    <source>
        <dbReference type="EMBL" id="ODQ68094.1"/>
    </source>
</evidence>
<feature type="domain" description="HIT-type" evidence="5">
    <location>
        <begin position="3"/>
        <end position="35"/>
    </location>
</feature>
<proteinExistence type="predicted"/>
<dbReference type="GO" id="GO:0008270">
    <property type="term" value="F:zinc ion binding"/>
    <property type="evidence" value="ECO:0007669"/>
    <property type="project" value="UniProtKB-UniRule"/>
</dbReference>
<dbReference type="Pfam" id="PF04438">
    <property type="entry name" value="zf-HIT"/>
    <property type="match status" value="1"/>
</dbReference>
<accession>A0A1E3PS75</accession>
<dbReference type="PANTHER" id="PTHR13483">
    <property type="entry name" value="BOX C_D SNORNA PROTEIN 1-RELATED"/>
    <property type="match status" value="1"/>
</dbReference>
<dbReference type="GO" id="GO:0070761">
    <property type="term" value="C:pre-snoRNP complex"/>
    <property type="evidence" value="ECO:0007669"/>
    <property type="project" value="TreeGrafter"/>
</dbReference>
<keyword evidence="7" id="KW-1185">Reference proteome</keyword>
<dbReference type="GO" id="GO:0000492">
    <property type="term" value="P:box C/D snoRNP assembly"/>
    <property type="evidence" value="ECO:0007669"/>
    <property type="project" value="TreeGrafter"/>
</dbReference>
<organism evidence="6 7">
    <name type="scientific">Nadsonia fulvescens var. elongata DSM 6958</name>
    <dbReference type="NCBI Taxonomy" id="857566"/>
    <lineage>
        <taxon>Eukaryota</taxon>
        <taxon>Fungi</taxon>
        <taxon>Dikarya</taxon>
        <taxon>Ascomycota</taxon>
        <taxon>Saccharomycotina</taxon>
        <taxon>Dipodascomycetes</taxon>
        <taxon>Dipodascales</taxon>
        <taxon>Dipodascales incertae sedis</taxon>
        <taxon>Nadsonia</taxon>
    </lineage>
</organism>
<keyword evidence="2 4" id="KW-0863">Zinc-finger</keyword>
<dbReference type="Gene3D" id="1.20.1440.260">
    <property type="match status" value="1"/>
</dbReference>
<evidence type="ECO:0000256" key="2">
    <source>
        <dbReference type="ARBA" id="ARBA00022771"/>
    </source>
</evidence>
<dbReference type="SUPFAM" id="SSF144232">
    <property type="entry name" value="HIT/MYND zinc finger-like"/>
    <property type="match status" value="1"/>
</dbReference>
<dbReference type="PROSITE" id="PS51083">
    <property type="entry name" value="ZF_HIT"/>
    <property type="match status" value="1"/>
</dbReference>
<dbReference type="InterPro" id="IPR051639">
    <property type="entry name" value="BCD1"/>
</dbReference>
<evidence type="ECO:0000256" key="1">
    <source>
        <dbReference type="ARBA" id="ARBA00022723"/>
    </source>
</evidence>
<dbReference type="GO" id="GO:0048254">
    <property type="term" value="P:snoRNA localization"/>
    <property type="evidence" value="ECO:0007669"/>
    <property type="project" value="TreeGrafter"/>
</dbReference>
<evidence type="ECO:0000313" key="7">
    <source>
        <dbReference type="Proteomes" id="UP000095009"/>
    </source>
</evidence>
<dbReference type="GO" id="GO:0005634">
    <property type="term" value="C:nucleus"/>
    <property type="evidence" value="ECO:0007669"/>
    <property type="project" value="TreeGrafter"/>
</dbReference>
<dbReference type="Proteomes" id="UP000095009">
    <property type="component" value="Unassembled WGS sequence"/>
</dbReference>
<dbReference type="GO" id="GO:0000463">
    <property type="term" value="P:maturation of LSU-rRNA from tricistronic rRNA transcript (SSU-rRNA, 5.8S rRNA, LSU-rRNA)"/>
    <property type="evidence" value="ECO:0007669"/>
    <property type="project" value="TreeGrafter"/>
</dbReference>
<dbReference type="CDD" id="cd23024">
    <property type="entry name" value="zf-HIT_ZNHIT2-3"/>
    <property type="match status" value="1"/>
</dbReference>
<evidence type="ECO:0000256" key="4">
    <source>
        <dbReference type="PROSITE-ProRule" id="PRU00453"/>
    </source>
</evidence>
<dbReference type="PANTHER" id="PTHR13483:SF11">
    <property type="entry name" value="ZINC FINGER HIT DOMAIN-CONTAINING PROTEIN 3"/>
    <property type="match status" value="1"/>
</dbReference>
<reference evidence="6 7" key="1">
    <citation type="journal article" date="2016" name="Proc. Natl. Acad. Sci. U.S.A.">
        <title>Comparative genomics of biotechnologically important yeasts.</title>
        <authorList>
            <person name="Riley R."/>
            <person name="Haridas S."/>
            <person name="Wolfe K.H."/>
            <person name="Lopes M.R."/>
            <person name="Hittinger C.T."/>
            <person name="Goeker M."/>
            <person name="Salamov A.A."/>
            <person name="Wisecaver J.H."/>
            <person name="Long T.M."/>
            <person name="Calvey C.H."/>
            <person name="Aerts A.L."/>
            <person name="Barry K.W."/>
            <person name="Choi C."/>
            <person name="Clum A."/>
            <person name="Coughlan A.Y."/>
            <person name="Deshpande S."/>
            <person name="Douglass A.P."/>
            <person name="Hanson S.J."/>
            <person name="Klenk H.-P."/>
            <person name="LaButti K.M."/>
            <person name="Lapidus A."/>
            <person name="Lindquist E.A."/>
            <person name="Lipzen A.M."/>
            <person name="Meier-Kolthoff J.P."/>
            <person name="Ohm R.A."/>
            <person name="Otillar R.P."/>
            <person name="Pangilinan J.L."/>
            <person name="Peng Y."/>
            <person name="Rokas A."/>
            <person name="Rosa C.A."/>
            <person name="Scheuner C."/>
            <person name="Sibirny A.A."/>
            <person name="Slot J.C."/>
            <person name="Stielow J.B."/>
            <person name="Sun H."/>
            <person name="Kurtzman C.P."/>
            <person name="Blackwell M."/>
            <person name="Grigoriev I.V."/>
            <person name="Jeffries T.W."/>
        </authorList>
    </citation>
    <scope>NUCLEOTIDE SEQUENCE [LARGE SCALE GENOMIC DNA]</scope>
    <source>
        <strain evidence="6 7">DSM 6958</strain>
    </source>
</reference>
<dbReference type="Gene3D" id="3.30.60.190">
    <property type="match status" value="1"/>
</dbReference>
<protein>
    <recommendedName>
        <fullName evidence="5">HIT-type domain-containing protein</fullName>
    </recommendedName>
</protein>
<dbReference type="InterPro" id="IPR007529">
    <property type="entry name" value="Znf_HIT"/>
</dbReference>
<evidence type="ECO:0000259" key="5">
    <source>
        <dbReference type="PROSITE" id="PS51083"/>
    </source>
</evidence>
<dbReference type="OrthoDB" id="18412at2759"/>
<dbReference type="EMBL" id="KV454406">
    <property type="protein sequence ID" value="ODQ68094.1"/>
    <property type="molecule type" value="Genomic_DNA"/>
</dbReference>
<keyword evidence="1" id="KW-0479">Metal-binding</keyword>
<sequence length="162" mass="18390">MVCEVCDQQPDKYKCPRCLAKYCGLICYKSHKVVCSADVKVKGEIASTTKNTDEPVMANTIEKSTVEETSVSAPISLFDRILEDPEIRYYLQYPALQYHLTVLFKLKTDSGYTKENSHDLRQLMALRRLAALRNTSGDQSNELVQQFCDRVLGLMNTLGDLR</sequence>
<name>A0A1E3PS75_9ASCO</name>
<dbReference type="AlphaFoldDB" id="A0A1E3PS75"/>
<evidence type="ECO:0000256" key="3">
    <source>
        <dbReference type="ARBA" id="ARBA00022833"/>
    </source>
</evidence>
<dbReference type="STRING" id="857566.A0A1E3PS75"/>
<keyword evidence="3" id="KW-0862">Zinc</keyword>
<gene>
    <name evidence="6" type="ORF">NADFUDRAFT_68410</name>
</gene>